<feature type="transmembrane region" description="Helical" evidence="1">
    <location>
        <begin position="378"/>
        <end position="401"/>
    </location>
</feature>
<dbReference type="AlphaFoldDB" id="A0A547PE92"/>
<dbReference type="Proteomes" id="UP000316343">
    <property type="component" value="Unassembled WGS sequence"/>
</dbReference>
<feature type="transmembrane region" description="Helical" evidence="1">
    <location>
        <begin position="408"/>
        <end position="424"/>
    </location>
</feature>
<dbReference type="EMBL" id="VHJK01000001">
    <property type="protein sequence ID" value="TRD12471.1"/>
    <property type="molecule type" value="Genomic_DNA"/>
</dbReference>
<name>A0A547PE92_9SPHN</name>
<keyword evidence="1" id="KW-0472">Membrane</keyword>
<reference evidence="2 3" key="1">
    <citation type="submission" date="2019-06" db="EMBL/GenBank/DDBJ databases">
        <title>Erythrobacter insulae sp. nov., isolated from a tidal flat.</title>
        <authorList>
            <person name="Yoon J.-H."/>
        </authorList>
    </citation>
    <scope>NUCLEOTIDE SEQUENCE [LARGE SCALE GENOMIC DNA]</scope>
    <source>
        <strain evidence="2 3">JBTF-M21</strain>
    </source>
</reference>
<gene>
    <name evidence="2" type="ORF">FGU71_11760</name>
</gene>
<dbReference type="OrthoDB" id="9791851at2"/>
<dbReference type="InterPro" id="IPR010364">
    <property type="entry name" value="Uncharacterised_IM_CreD"/>
</dbReference>
<keyword evidence="1" id="KW-0812">Transmembrane</keyword>
<keyword evidence="1" id="KW-1133">Transmembrane helix</keyword>
<dbReference type="NCBIfam" id="NF008712">
    <property type="entry name" value="PRK11715.1-1"/>
    <property type="match status" value="1"/>
</dbReference>
<comment type="caution">
    <text evidence="2">The sequence shown here is derived from an EMBL/GenBank/DDBJ whole genome shotgun (WGS) entry which is preliminary data.</text>
</comment>
<dbReference type="RefSeq" id="WP_142788742.1">
    <property type="nucleotide sequence ID" value="NZ_VHJK01000001.1"/>
</dbReference>
<dbReference type="PIRSF" id="PIRSF004548">
    <property type="entry name" value="CreD"/>
    <property type="match status" value="1"/>
</dbReference>
<proteinExistence type="predicted"/>
<dbReference type="PANTHER" id="PTHR30092">
    <property type="entry name" value="INNER MEMBRANE PROTEIN CRED"/>
    <property type="match status" value="1"/>
</dbReference>
<evidence type="ECO:0000313" key="3">
    <source>
        <dbReference type="Proteomes" id="UP000316343"/>
    </source>
</evidence>
<feature type="transmembrane region" description="Helical" evidence="1">
    <location>
        <begin position="354"/>
        <end position="372"/>
    </location>
</feature>
<dbReference type="Pfam" id="PF06123">
    <property type="entry name" value="CreD"/>
    <property type="match status" value="1"/>
</dbReference>
<feature type="transmembrane region" description="Helical" evidence="1">
    <location>
        <begin position="326"/>
        <end position="347"/>
    </location>
</feature>
<sequence length="469" mass="50507">MSDERSPGVKLLFTGLVGAALIVPLLMVYWLISDRQHQARVAQASITEGWAGAQTVSGPMLIVPYTATREISEERDGKTTTRTVTVREMLYLSPIKQNLDANIDPEIRSRGIIHQSVVYDAAITGSAGFAMPADLDRLGIQQTQLLLDEAFLQLPISDPRGLQTDAALKVGDQTLNLKPGLGSSQTGAGVHAFFDWTEGAEFMLQFSYTLRGSSAFSMVPRGEETNFAVRSTWPHPSFSGGFLPGDADKEVGPEGFSAKWSISNLALGQSLVSTNAPANPVIVQDGDDYRYAQTASGENISGNEIATIRLMEPVDLYKRVERALKYGFLFIGFTFLAFLMFDIVAGARVAPAEYLLTGAGLILFFVMLLAFAELIGFAFAYIVASGAIIGLLTSYSAAVLGSWKRARVIGALLIGLYAVLYVLLNLEAWSLVIGSVMLFAALAGVMYATRTIEWSNATIRGASANEAAL</sequence>
<feature type="transmembrane region" description="Helical" evidence="1">
    <location>
        <begin position="12"/>
        <end position="32"/>
    </location>
</feature>
<evidence type="ECO:0000313" key="2">
    <source>
        <dbReference type="EMBL" id="TRD12471.1"/>
    </source>
</evidence>
<dbReference type="PANTHER" id="PTHR30092:SF0">
    <property type="entry name" value="INNER MEMBRANE PROTEIN CRED"/>
    <property type="match status" value="1"/>
</dbReference>
<accession>A0A547PE92</accession>
<organism evidence="2 3">
    <name type="scientific">Erythrobacter insulae</name>
    <dbReference type="NCBI Taxonomy" id="2584124"/>
    <lineage>
        <taxon>Bacteria</taxon>
        <taxon>Pseudomonadati</taxon>
        <taxon>Pseudomonadota</taxon>
        <taxon>Alphaproteobacteria</taxon>
        <taxon>Sphingomonadales</taxon>
        <taxon>Erythrobacteraceae</taxon>
        <taxon>Erythrobacter/Porphyrobacter group</taxon>
        <taxon>Erythrobacter</taxon>
    </lineage>
</organism>
<keyword evidence="3" id="KW-1185">Reference proteome</keyword>
<evidence type="ECO:0000256" key="1">
    <source>
        <dbReference type="SAM" id="Phobius"/>
    </source>
</evidence>
<feature type="transmembrane region" description="Helical" evidence="1">
    <location>
        <begin position="430"/>
        <end position="449"/>
    </location>
</feature>
<dbReference type="GO" id="GO:0005886">
    <property type="term" value="C:plasma membrane"/>
    <property type="evidence" value="ECO:0007669"/>
    <property type="project" value="TreeGrafter"/>
</dbReference>
<protein>
    <submittedName>
        <fullName evidence="2">Cell envelope integrity protein CreD</fullName>
    </submittedName>
</protein>